<reference evidence="2" key="1">
    <citation type="submission" date="2019-08" db="EMBL/GenBank/DDBJ databases">
        <authorList>
            <person name="Kucharzyk K."/>
            <person name="Murdoch R.W."/>
            <person name="Higgins S."/>
            <person name="Loffler F."/>
        </authorList>
    </citation>
    <scope>NUCLEOTIDE SEQUENCE</scope>
</reference>
<gene>
    <name evidence="2" type="ORF">SDC9_152766</name>
</gene>
<dbReference type="EMBL" id="VSSQ01051415">
    <property type="protein sequence ID" value="MPN05515.1"/>
    <property type="molecule type" value="Genomic_DNA"/>
</dbReference>
<dbReference type="InterPro" id="IPR035255">
    <property type="entry name" value="DUF5348"/>
</dbReference>
<comment type="caution">
    <text evidence="2">The sequence shown here is derived from an EMBL/GenBank/DDBJ whole genome shotgun (WGS) entry which is preliminary data.</text>
</comment>
<dbReference type="AlphaFoldDB" id="A0A645EU10"/>
<evidence type="ECO:0000313" key="2">
    <source>
        <dbReference type="EMBL" id="MPN05515.1"/>
    </source>
</evidence>
<dbReference type="Pfam" id="PF17295">
    <property type="entry name" value="DUF5348"/>
    <property type="match status" value="1"/>
</dbReference>
<evidence type="ECO:0000259" key="1">
    <source>
        <dbReference type="Pfam" id="PF17295"/>
    </source>
</evidence>
<protein>
    <recommendedName>
        <fullName evidence="1">DUF5348 domain-containing protein</fullName>
    </recommendedName>
</protein>
<feature type="domain" description="DUF5348" evidence="1">
    <location>
        <begin position="4"/>
        <end position="66"/>
    </location>
</feature>
<proteinExistence type="predicted"/>
<accession>A0A645EU10</accession>
<sequence>MKYGKLFYDSELDRVNVSFGNGLYGDGFHCGDTFEIYNPENSQWEWQRLEYSHSDEEWFFVETGSIPAGIEIRIDA</sequence>
<organism evidence="2">
    <name type="scientific">bioreactor metagenome</name>
    <dbReference type="NCBI Taxonomy" id="1076179"/>
    <lineage>
        <taxon>unclassified sequences</taxon>
        <taxon>metagenomes</taxon>
        <taxon>ecological metagenomes</taxon>
    </lineage>
</organism>
<dbReference type="Gene3D" id="2.40.10.390">
    <property type="match status" value="1"/>
</dbReference>
<name>A0A645EU10_9ZZZZ</name>